<organism evidence="2 3">
    <name type="scientific">Strongylus vulgaris</name>
    <name type="common">Blood worm</name>
    <dbReference type="NCBI Taxonomy" id="40348"/>
    <lineage>
        <taxon>Eukaryota</taxon>
        <taxon>Metazoa</taxon>
        <taxon>Ecdysozoa</taxon>
        <taxon>Nematoda</taxon>
        <taxon>Chromadorea</taxon>
        <taxon>Rhabditida</taxon>
        <taxon>Rhabditina</taxon>
        <taxon>Rhabditomorpha</taxon>
        <taxon>Strongyloidea</taxon>
        <taxon>Strongylidae</taxon>
        <taxon>Strongylus</taxon>
    </lineage>
</organism>
<dbReference type="GO" id="GO:0014069">
    <property type="term" value="C:postsynaptic density"/>
    <property type="evidence" value="ECO:0007669"/>
    <property type="project" value="TreeGrafter"/>
</dbReference>
<evidence type="ECO:0000313" key="3">
    <source>
        <dbReference type="Proteomes" id="UP000270094"/>
    </source>
</evidence>
<dbReference type="EMBL" id="UYYB01005104">
    <property type="protein sequence ID" value="VDM67292.1"/>
    <property type="molecule type" value="Genomic_DNA"/>
</dbReference>
<dbReference type="InterPro" id="IPR051569">
    <property type="entry name" value="SHANK"/>
</dbReference>
<accession>A0A3P7KHU0</accession>
<dbReference type="InterPro" id="IPR036770">
    <property type="entry name" value="Ankyrin_rpt-contain_sf"/>
</dbReference>
<feature type="repeat" description="ANK" evidence="1">
    <location>
        <begin position="1"/>
        <end position="28"/>
    </location>
</feature>
<sequence length="151" mass="17015">MHKAAFLSSYENVKALLELGASPNYRDPIGLTPLYYNMLTTDSNDQVGLLTVFKLALFTKSFLKVAEMLLREAADIGVTDMHGNHEIHQVSSFVCLGAAPRAVSFPCFYAPHSRTIIAFKIRMFKRHSSISGRQPRMRRLAALKPHYYVPL</sequence>
<dbReference type="OrthoDB" id="445896at2759"/>
<dbReference type="GO" id="GO:0045211">
    <property type="term" value="C:postsynaptic membrane"/>
    <property type="evidence" value="ECO:0007669"/>
    <property type="project" value="TreeGrafter"/>
</dbReference>
<name>A0A3P7KHU0_STRVU</name>
<dbReference type="GO" id="GO:0030160">
    <property type="term" value="F:synaptic receptor adaptor activity"/>
    <property type="evidence" value="ECO:0007669"/>
    <property type="project" value="TreeGrafter"/>
</dbReference>
<dbReference type="AlphaFoldDB" id="A0A3P7KHU0"/>
<gene>
    <name evidence="2" type="ORF">SVUK_LOCUS2290</name>
</gene>
<dbReference type="PROSITE" id="PS50088">
    <property type="entry name" value="ANK_REPEAT"/>
    <property type="match status" value="1"/>
</dbReference>
<dbReference type="GO" id="GO:0035255">
    <property type="term" value="F:ionotropic glutamate receptor binding"/>
    <property type="evidence" value="ECO:0007669"/>
    <property type="project" value="TreeGrafter"/>
</dbReference>
<dbReference type="Proteomes" id="UP000270094">
    <property type="component" value="Unassembled WGS sequence"/>
</dbReference>
<keyword evidence="3" id="KW-1185">Reference proteome</keyword>
<dbReference type="PANTHER" id="PTHR24135">
    <property type="entry name" value="SH3 AND MULTIPLE ANKYRIN REPEAT DOMAINS PROTEIN"/>
    <property type="match status" value="1"/>
</dbReference>
<evidence type="ECO:0000256" key="1">
    <source>
        <dbReference type="PROSITE-ProRule" id="PRU00023"/>
    </source>
</evidence>
<keyword evidence="1" id="KW-0040">ANK repeat</keyword>
<dbReference type="PANTHER" id="PTHR24135:SF28">
    <property type="entry name" value="LD13733P"/>
    <property type="match status" value="1"/>
</dbReference>
<dbReference type="Gene3D" id="1.25.40.20">
    <property type="entry name" value="Ankyrin repeat-containing domain"/>
    <property type="match status" value="1"/>
</dbReference>
<evidence type="ECO:0000313" key="2">
    <source>
        <dbReference type="EMBL" id="VDM67292.1"/>
    </source>
</evidence>
<reference evidence="2 3" key="1">
    <citation type="submission" date="2018-11" db="EMBL/GenBank/DDBJ databases">
        <authorList>
            <consortium name="Pathogen Informatics"/>
        </authorList>
    </citation>
    <scope>NUCLEOTIDE SEQUENCE [LARGE SCALE GENOMIC DNA]</scope>
</reference>
<dbReference type="GO" id="GO:0043197">
    <property type="term" value="C:dendritic spine"/>
    <property type="evidence" value="ECO:0007669"/>
    <property type="project" value="TreeGrafter"/>
</dbReference>
<dbReference type="InterPro" id="IPR002110">
    <property type="entry name" value="Ankyrin_rpt"/>
</dbReference>
<dbReference type="SUPFAM" id="SSF48403">
    <property type="entry name" value="Ankyrin repeat"/>
    <property type="match status" value="1"/>
</dbReference>
<proteinExistence type="predicted"/>
<protein>
    <submittedName>
        <fullName evidence="2">Uncharacterized protein</fullName>
    </submittedName>
</protein>